<keyword evidence="2" id="KW-1185">Reference proteome</keyword>
<evidence type="ECO:0000313" key="2">
    <source>
        <dbReference type="Proteomes" id="UP001209878"/>
    </source>
</evidence>
<dbReference type="EMBL" id="JAODUO010001980">
    <property type="protein sequence ID" value="KAK2156313.1"/>
    <property type="molecule type" value="Genomic_DNA"/>
</dbReference>
<name>A0AAD9JPN8_RIDPI</name>
<protein>
    <submittedName>
        <fullName evidence="1">Uncharacterized protein</fullName>
    </submittedName>
</protein>
<dbReference type="AlphaFoldDB" id="A0AAD9JPN8"/>
<reference evidence="1" key="1">
    <citation type="journal article" date="2023" name="Mol. Biol. Evol.">
        <title>Third-Generation Sequencing Reveals the Adaptive Role of the Epigenome in Three Deep-Sea Polychaetes.</title>
        <authorList>
            <person name="Perez M."/>
            <person name="Aroh O."/>
            <person name="Sun Y."/>
            <person name="Lan Y."/>
            <person name="Juniper S.K."/>
            <person name="Young C.R."/>
            <person name="Angers B."/>
            <person name="Qian P.Y."/>
        </authorList>
    </citation>
    <scope>NUCLEOTIDE SEQUENCE</scope>
    <source>
        <strain evidence="1">R07B-5</strain>
    </source>
</reference>
<gene>
    <name evidence="1" type="ORF">NP493_1962g00011</name>
</gene>
<organism evidence="1 2">
    <name type="scientific">Ridgeia piscesae</name>
    <name type="common">Tubeworm</name>
    <dbReference type="NCBI Taxonomy" id="27915"/>
    <lineage>
        <taxon>Eukaryota</taxon>
        <taxon>Metazoa</taxon>
        <taxon>Spiralia</taxon>
        <taxon>Lophotrochozoa</taxon>
        <taxon>Annelida</taxon>
        <taxon>Polychaeta</taxon>
        <taxon>Sedentaria</taxon>
        <taxon>Canalipalpata</taxon>
        <taxon>Sabellida</taxon>
        <taxon>Siboglinidae</taxon>
        <taxon>Ridgeia</taxon>
    </lineage>
</organism>
<proteinExistence type="predicted"/>
<sequence length="190" mass="20619">MWLLRFQNLRSRESSSCSPPREIQNAACRHDHRRIQICWRQHHASIHASAGAITIAVQFASKRGIAKTVAVLHLRLRYRKSGMPHDVTITDEPNLSAANSRIHTSAGAATIAVQLASKGDIAKALQGQPGEFGATRVLLSNTRASDVTAATAGISNSASYVLSVSCLFLCGPLRRISVNARFYVQCCLVL</sequence>
<comment type="caution">
    <text evidence="1">The sequence shown here is derived from an EMBL/GenBank/DDBJ whole genome shotgun (WGS) entry which is preliminary data.</text>
</comment>
<accession>A0AAD9JPN8</accession>
<evidence type="ECO:0000313" key="1">
    <source>
        <dbReference type="EMBL" id="KAK2156313.1"/>
    </source>
</evidence>
<dbReference type="Proteomes" id="UP001209878">
    <property type="component" value="Unassembled WGS sequence"/>
</dbReference>